<dbReference type="InterPro" id="IPR000835">
    <property type="entry name" value="HTH_MarR-typ"/>
</dbReference>
<evidence type="ECO:0000313" key="5">
    <source>
        <dbReference type="EMBL" id="MCK8487630.1"/>
    </source>
</evidence>
<dbReference type="RefSeq" id="WP_248551726.1">
    <property type="nucleotide sequence ID" value="NZ_JALPRK010000008.1"/>
</dbReference>
<dbReference type="InterPro" id="IPR036390">
    <property type="entry name" value="WH_DNA-bd_sf"/>
</dbReference>
<dbReference type="InterPro" id="IPR036388">
    <property type="entry name" value="WH-like_DNA-bd_sf"/>
</dbReference>
<comment type="caution">
    <text evidence="5">The sequence shown here is derived from an EMBL/GenBank/DDBJ whole genome shotgun (WGS) entry which is preliminary data.</text>
</comment>
<organism evidence="5 6">
    <name type="scientific">Paenibacillus mellifer</name>
    <dbReference type="NCBI Taxonomy" id="2937794"/>
    <lineage>
        <taxon>Bacteria</taxon>
        <taxon>Bacillati</taxon>
        <taxon>Bacillota</taxon>
        <taxon>Bacilli</taxon>
        <taxon>Bacillales</taxon>
        <taxon>Paenibacillaceae</taxon>
        <taxon>Paenibacillus</taxon>
    </lineage>
</organism>
<dbReference type="Pfam" id="PF01047">
    <property type="entry name" value="MarR"/>
    <property type="match status" value="1"/>
</dbReference>
<dbReference type="SMART" id="SM00347">
    <property type="entry name" value="HTH_MARR"/>
    <property type="match status" value="1"/>
</dbReference>
<keyword evidence="2" id="KW-0238">DNA-binding</keyword>
<keyword evidence="6" id="KW-1185">Reference proteome</keyword>
<dbReference type="PANTHER" id="PTHR42756">
    <property type="entry name" value="TRANSCRIPTIONAL REGULATOR, MARR"/>
    <property type="match status" value="1"/>
</dbReference>
<dbReference type="EMBL" id="JALPRK010000008">
    <property type="protein sequence ID" value="MCK8487630.1"/>
    <property type="molecule type" value="Genomic_DNA"/>
</dbReference>
<evidence type="ECO:0000256" key="3">
    <source>
        <dbReference type="ARBA" id="ARBA00023163"/>
    </source>
</evidence>
<keyword evidence="1" id="KW-0805">Transcription regulation</keyword>
<dbReference type="GO" id="GO:0003700">
    <property type="term" value="F:DNA-binding transcription factor activity"/>
    <property type="evidence" value="ECO:0007669"/>
    <property type="project" value="InterPro"/>
</dbReference>
<keyword evidence="3" id="KW-0804">Transcription</keyword>
<dbReference type="PANTHER" id="PTHR42756:SF1">
    <property type="entry name" value="TRANSCRIPTIONAL REPRESSOR OF EMRAB OPERON"/>
    <property type="match status" value="1"/>
</dbReference>
<dbReference type="PRINTS" id="PR00598">
    <property type="entry name" value="HTHMARR"/>
</dbReference>
<dbReference type="Gene3D" id="1.10.10.10">
    <property type="entry name" value="Winged helix-like DNA-binding domain superfamily/Winged helix DNA-binding domain"/>
    <property type="match status" value="1"/>
</dbReference>
<dbReference type="GO" id="GO:0003677">
    <property type="term" value="F:DNA binding"/>
    <property type="evidence" value="ECO:0007669"/>
    <property type="project" value="UniProtKB-KW"/>
</dbReference>
<evidence type="ECO:0000256" key="2">
    <source>
        <dbReference type="ARBA" id="ARBA00023125"/>
    </source>
</evidence>
<feature type="domain" description="HTH marR-type" evidence="4">
    <location>
        <begin position="14"/>
        <end position="149"/>
    </location>
</feature>
<dbReference type="Proteomes" id="UP001139534">
    <property type="component" value="Unassembled WGS sequence"/>
</dbReference>
<dbReference type="PROSITE" id="PS50995">
    <property type="entry name" value="HTH_MARR_2"/>
    <property type="match status" value="1"/>
</dbReference>
<gene>
    <name evidence="5" type="ORF">M0651_10640</name>
</gene>
<reference evidence="5" key="1">
    <citation type="submission" date="2022-04" db="EMBL/GenBank/DDBJ databases">
        <authorList>
            <person name="Seo M.-J."/>
        </authorList>
    </citation>
    <scope>NUCLEOTIDE SEQUENCE</scope>
    <source>
        <strain evidence="5">MBLB2552</strain>
    </source>
</reference>
<name>A0A9X1XX50_9BACL</name>
<accession>A0A9X1XX50</accession>
<evidence type="ECO:0000259" key="4">
    <source>
        <dbReference type="PROSITE" id="PS50995"/>
    </source>
</evidence>
<dbReference type="AlphaFoldDB" id="A0A9X1XX50"/>
<proteinExistence type="predicted"/>
<evidence type="ECO:0000256" key="1">
    <source>
        <dbReference type="ARBA" id="ARBA00023015"/>
    </source>
</evidence>
<dbReference type="SUPFAM" id="SSF46785">
    <property type="entry name" value="Winged helix' DNA-binding domain"/>
    <property type="match status" value="1"/>
</dbReference>
<evidence type="ECO:0000313" key="6">
    <source>
        <dbReference type="Proteomes" id="UP001139534"/>
    </source>
</evidence>
<protein>
    <submittedName>
        <fullName evidence="5">MarR family transcriptional regulator</fullName>
    </submittedName>
</protein>
<sequence>MFKTGGIREVNLESKQLIERYMAAYFEVTKRLNGQIRDIIQEDITMEQFQILKYIAPRGRCTSTELADTFAVGKSSITAMITRMVDKGFLHRTRDEEDRRVVYLTMTEQGRHNYDVVQGQIMSTVSTYLVHFDADEVEGFISAFEKLARLIGEGSIGK</sequence>